<dbReference type="OrthoDB" id="5638028at2"/>
<name>A0A0W0YX10_LEGSP</name>
<dbReference type="Proteomes" id="UP000054877">
    <property type="component" value="Unassembled WGS sequence"/>
</dbReference>
<evidence type="ECO:0008006" key="4">
    <source>
        <dbReference type="Google" id="ProtNLM"/>
    </source>
</evidence>
<evidence type="ECO:0000313" key="2">
    <source>
        <dbReference type="EMBL" id="KTD61440.1"/>
    </source>
</evidence>
<keyword evidence="1" id="KW-1133">Transmembrane helix</keyword>
<feature type="transmembrane region" description="Helical" evidence="1">
    <location>
        <begin position="209"/>
        <end position="232"/>
    </location>
</feature>
<sequence>MLRSIVSHVYPPFIFLFWITVFLTLSNVVFKYRHASLHIATDMHGTRMVVNIIGALFSIFLGFVVYISWTNYKEATQLVGQEATKIYTVWENSKGFPEPVFHKISDQMQQYVSSLMNDEWSSMKKGRASPVTQKAQSTVYAAFLNYRPSDMYSQNYYNRAMSSLDQASELRNQRLNMLNIIIPSAWYVIVLIGASTIIIVSVFMLENNILGYGIQTLLCLFLSFYLTSIVILSHPLSGIISISNQPYKELLHKITR</sequence>
<dbReference type="STRING" id="452.Lspi_2682"/>
<keyword evidence="3" id="KW-1185">Reference proteome</keyword>
<dbReference type="RefSeq" id="WP_058484598.1">
    <property type="nucleotide sequence ID" value="NZ_CAAAII010000007.1"/>
</dbReference>
<dbReference type="EMBL" id="LNYX01000032">
    <property type="protein sequence ID" value="KTD61440.1"/>
    <property type="molecule type" value="Genomic_DNA"/>
</dbReference>
<organism evidence="2 3">
    <name type="scientific">Legionella spiritensis</name>
    <dbReference type="NCBI Taxonomy" id="452"/>
    <lineage>
        <taxon>Bacteria</taxon>
        <taxon>Pseudomonadati</taxon>
        <taxon>Pseudomonadota</taxon>
        <taxon>Gammaproteobacteria</taxon>
        <taxon>Legionellales</taxon>
        <taxon>Legionellaceae</taxon>
        <taxon>Legionella</taxon>
    </lineage>
</organism>
<reference evidence="2 3" key="1">
    <citation type="submission" date="2015-11" db="EMBL/GenBank/DDBJ databases">
        <title>Genomic analysis of 38 Legionella species identifies large and diverse effector repertoires.</title>
        <authorList>
            <person name="Burstein D."/>
            <person name="Amaro F."/>
            <person name="Zusman T."/>
            <person name="Lifshitz Z."/>
            <person name="Cohen O."/>
            <person name="Gilbert J.A."/>
            <person name="Pupko T."/>
            <person name="Shuman H.A."/>
            <person name="Segal G."/>
        </authorList>
    </citation>
    <scope>NUCLEOTIDE SEQUENCE [LARGE SCALE GENOMIC DNA]</scope>
    <source>
        <strain evidence="2 3">Mt.St.Helens-9</strain>
    </source>
</reference>
<evidence type="ECO:0000256" key="1">
    <source>
        <dbReference type="SAM" id="Phobius"/>
    </source>
</evidence>
<dbReference type="Pfam" id="PF14023">
    <property type="entry name" value="Bestrophin-like"/>
    <property type="match status" value="1"/>
</dbReference>
<feature type="transmembrane region" description="Helical" evidence="1">
    <location>
        <begin position="180"/>
        <end position="203"/>
    </location>
</feature>
<comment type="caution">
    <text evidence="2">The sequence shown here is derived from an EMBL/GenBank/DDBJ whole genome shotgun (WGS) entry which is preliminary data.</text>
</comment>
<dbReference type="AlphaFoldDB" id="A0A0W0YX10"/>
<evidence type="ECO:0000313" key="3">
    <source>
        <dbReference type="Proteomes" id="UP000054877"/>
    </source>
</evidence>
<feature type="transmembrane region" description="Helical" evidence="1">
    <location>
        <begin position="12"/>
        <end position="30"/>
    </location>
</feature>
<dbReference type="InterPro" id="IPR025333">
    <property type="entry name" value="DUF4239"/>
</dbReference>
<gene>
    <name evidence="2" type="ORF">Lspi_2682</name>
</gene>
<proteinExistence type="predicted"/>
<keyword evidence="1" id="KW-0812">Transmembrane</keyword>
<accession>A0A0W0YX10</accession>
<dbReference type="PATRIC" id="fig|452.5.peg.2968"/>
<feature type="transmembrane region" description="Helical" evidence="1">
    <location>
        <begin position="50"/>
        <end position="69"/>
    </location>
</feature>
<protein>
    <recommendedName>
        <fullName evidence="4">DUF4239 domain-containing protein</fullName>
    </recommendedName>
</protein>
<keyword evidence="1" id="KW-0472">Membrane</keyword>